<organism evidence="2 3">
    <name type="scientific">Brassica carinata</name>
    <name type="common">Ethiopian mustard</name>
    <name type="synonym">Abyssinian cabbage</name>
    <dbReference type="NCBI Taxonomy" id="52824"/>
    <lineage>
        <taxon>Eukaryota</taxon>
        <taxon>Viridiplantae</taxon>
        <taxon>Streptophyta</taxon>
        <taxon>Embryophyta</taxon>
        <taxon>Tracheophyta</taxon>
        <taxon>Spermatophyta</taxon>
        <taxon>Magnoliopsida</taxon>
        <taxon>eudicotyledons</taxon>
        <taxon>Gunneridae</taxon>
        <taxon>Pentapetalae</taxon>
        <taxon>rosids</taxon>
        <taxon>malvids</taxon>
        <taxon>Brassicales</taxon>
        <taxon>Brassicaceae</taxon>
        <taxon>Brassiceae</taxon>
        <taxon>Brassica</taxon>
    </lineage>
</organism>
<dbReference type="InterPro" id="IPR001810">
    <property type="entry name" value="F-box_dom"/>
</dbReference>
<dbReference type="Pfam" id="PF24758">
    <property type="entry name" value="LRR_At5g56370"/>
    <property type="match status" value="1"/>
</dbReference>
<dbReference type="InterPro" id="IPR006566">
    <property type="entry name" value="FBD"/>
</dbReference>
<evidence type="ECO:0000313" key="2">
    <source>
        <dbReference type="EMBL" id="KAG2322063.1"/>
    </source>
</evidence>
<evidence type="ECO:0000313" key="3">
    <source>
        <dbReference type="Proteomes" id="UP000886595"/>
    </source>
</evidence>
<dbReference type="InterPro" id="IPR036047">
    <property type="entry name" value="F-box-like_dom_sf"/>
</dbReference>
<dbReference type="InterPro" id="IPR055411">
    <property type="entry name" value="LRR_FXL15/At3g58940/PEG3-like"/>
</dbReference>
<dbReference type="AlphaFoldDB" id="A0A8X7W4P9"/>
<dbReference type="PROSITE" id="PS50181">
    <property type="entry name" value="FBOX"/>
    <property type="match status" value="1"/>
</dbReference>
<dbReference type="InterPro" id="IPR050232">
    <property type="entry name" value="FBL13/AtMIF1-like"/>
</dbReference>
<dbReference type="InterPro" id="IPR032675">
    <property type="entry name" value="LRR_dom_sf"/>
</dbReference>
<dbReference type="PANTHER" id="PTHR31900">
    <property type="entry name" value="F-BOX/RNI SUPERFAMILY PROTEIN-RELATED"/>
    <property type="match status" value="1"/>
</dbReference>
<evidence type="ECO:0000259" key="1">
    <source>
        <dbReference type="PROSITE" id="PS50181"/>
    </source>
</evidence>
<dbReference type="SMART" id="SM00256">
    <property type="entry name" value="FBOX"/>
    <property type="match status" value="1"/>
</dbReference>
<comment type="caution">
    <text evidence="2">The sequence shown here is derived from an EMBL/GenBank/DDBJ whole genome shotgun (WGS) entry which is preliminary data.</text>
</comment>
<dbReference type="SUPFAM" id="SSF52047">
    <property type="entry name" value="RNI-like"/>
    <property type="match status" value="1"/>
</dbReference>
<dbReference type="PANTHER" id="PTHR31900:SF33">
    <property type="entry name" value="PROTEIN WITH RNI-LIKE_FBD-LIKE DOMAIN"/>
    <property type="match status" value="1"/>
</dbReference>
<dbReference type="SUPFAM" id="SSF81383">
    <property type="entry name" value="F-box domain"/>
    <property type="match status" value="1"/>
</dbReference>
<accession>A0A8X7W4P9</accession>
<dbReference type="OrthoDB" id="1075011at2759"/>
<dbReference type="SMART" id="SM00579">
    <property type="entry name" value="FBD"/>
    <property type="match status" value="1"/>
</dbReference>
<dbReference type="EMBL" id="JAAMPC010000003">
    <property type="protein sequence ID" value="KAG2322063.1"/>
    <property type="molecule type" value="Genomic_DNA"/>
</dbReference>
<protein>
    <recommendedName>
        <fullName evidence="1">F-box domain-containing protein</fullName>
    </recommendedName>
</protein>
<name>A0A8X7W4P9_BRACI</name>
<dbReference type="CDD" id="cd22160">
    <property type="entry name" value="F-box_AtFBL13-like"/>
    <property type="match status" value="1"/>
</dbReference>
<feature type="domain" description="F-box" evidence="1">
    <location>
        <begin position="42"/>
        <end position="78"/>
    </location>
</feature>
<reference evidence="2 3" key="1">
    <citation type="submission" date="2020-02" db="EMBL/GenBank/DDBJ databases">
        <authorList>
            <person name="Ma Q."/>
            <person name="Huang Y."/>
            <person name="Song X."/>
            <person name="Pei D."/>
        </authorList>
    </citation>
    <scope>NUCLEOTIDE SEQUENCE [LARGE SCALE GENOMIC DNA]</scope>
    <source>
        <strain evidence="2">Sxm20200214</strain>
        <tissue evidence="2">Leaf</tissue>
    </source>
</reference>
<gene>
    <name evidence="2" type="ORF">Bca52824_015276</name>
</gene>
<dbReference type="Proteomes" id="UP000886595">
    <property type="component" value="Unassembled WGS sequence"/>
</dbReference>
<keyword evidence="3" id="KW-1185">Reference proteome</keyword>
<dbReference type="InterPro" id="IPR053781">
    <property type="entry name" value="F-box_AtFBL13-like"/>
</dbReference>
<dbReference type="Gene3D" id="1.20.1280.50">
    <property type="match status" value="1"/>
</dbReference>
<sequence length="501" mass="57505">MSSANSEEEYLNPRDLEVRLHYLGKEFQKLWVRLGANKRVSHGRLSDLPDSLITHILSFLPTKDSIKTSLLSKRFRNLWLQVPGLELHSHGLSDSVSIKNFIHRFLEINRDSRLPKFKIKYDVCNNVYLFGISKLIAEVINRGVHQLDVGTPNRPFTKDLMPLDVYKSNTLVSLTLANVGMASPQFDVSLPCLKTMHLEDVMYSHEDPLFIEKLISGCPVLEDLTVCRVFDDNVPVLRVRSQCLKRFCVKFGRDRKIFGKEYAVEIDAPGLKYMNFRDDLSDRVVVKNLSSLVKIDIDTQFGTGTLQMKKAIISDFLTGVSNVRHMIISQPTLEVLYSCMKQGPFPKFRNLTRLEASFCTVLLKKLPHFLEGFPKLKHLTLVLFYLLYLKDLKPENLELTVVPYCLLSNLECVEVKEVTTVEKPGKKRARYPYIKRTKLSKHKKKIWIELVRYILENSLVLKKLVLCFSPVTNSVLEISLALPTFTVRSPGCEIFNHLTSL</sequence>
<dbReference type="Gene3D" id="3.80.10.10">
    <property type="entry name" value="Ribonuclease Inhibitor"/>
    <property type="match status" value="1"/>
</dbReference>
<dbReference type="Pfam" id="PF00646">
    <property type="entry name" value="F-box"/>
    <property type="match status" value="1"/>
</dbReference>
<proteinExistence type="predicted"/>